<reference evidence="1" key="1">
    <citation type="submission" date="2022-12" db="EMBL/GenBank/DDBJ databases">
        <title>New Phytohabitans aurantiacus sp. RD004123 nov., an actinomycete isolated from soil.</title>
        <authorList>
            <person name="Triningsih D.W."/>
            <person name="Harunari E."/>
            <person name="Igarashi Y."/>
        </authorList>
    </citation>
    <scope>NUCLEOTIDE SEQUENCE</scope>
    <source>
        <strain evidence="1">RD004123</strain>
    </source>
</reference>
<sequence length="75" mass="8410">MRNSREHAFNYSACLIHARNDDDQFLFDSADGLRRYELTVASTIAQVNTPLRARVKLDDALKLMNPDGAEAFGPV</sequence>
<accession>A0ABQ5QQC7</accession>
<protein>
    <recommendedName>
        <fullName evidence="3">DUF5753 domain-containing protein</fullName>
    </recommendedName>
</protein>
<organism evidence="1 2">
    <name type="scientific">Phytohabitans aurantiacus</name>
    <dbReference type="NCBI Taxonomy" id="3016789"/>
    <lineage>
        <taxon>Bacteria</taxon>
        <taxon>Bacillati</taxon>
        <taxon>Actinomycetota</taxon>
        <taxon>Actinomycetes</taxon>
        <taxon>Micromonosporales</taxon>
        <taxon>Micromonosporaceae</taxon>
    </lineage>
</organism>
<evidence type="ECO:0000313" key="2">
    <source>
        <dbReference type="Proteomes" id="UP001144280"/>
    </source>
</evidence>
<proteinExistence type="predicted"/>
<dbReference type="Proteomes" id="UP001144280">
    <property type="component" value="Unassembled WGS sequence"/>
</dbReference>
<name>A0ABQ5QQC7_9ACTN</name>
<dbReference type="EMBL" id="BSDI01000006">
    <property type="protein sequence ID" value="GLH96087.1"/>
    <property type="molecule type" value="Genomic_DNA"/>
</dbReference>
<comment type="caution">
    <text evidence="1">The sequence shown here is derived from an EMBL/GenBank/DDBJ whole genome shotgun (WGS) entry which is preliminary data.</text>
</comment>
<keyword evidence="2" id="KW-1185">Reference proteome</keyword>
<evidence type="ECO:0008006" key="3">
    <source>
        <dbReference type="Google" id="ProtNLM"/>
    </source>
</evidence>
<gene>
    <name evidence="1" type="ORF">Pa4123_13600</name>
</gene>
<evidence type="ECO:0000313" key="1">
    <source>
        <dbReference type="EMBL" id="GLH96087.1"/>
    </source>
</evidence>